<proteinExistence type="predicted"/>
<name>A0A1W6SRS8_9PROT</name>
<accession>A0A1W6SRS8</accession>
<reference evidence="1 2" key="1">
    <citation type="journal article" date="2015" name="Int. J. Syst. Evol. Microbiol.">
        <title>Nitrosospira lacus sp. nov., a psychrotolerant, ammonia-oxidizing bacterium from sandy lake sediment.</title>
        <authorList>
            <person name="Urakawa H."/>
            <person name="Garcia J.C."/>
            <person name="Nielsen J.L."/>
            <person name="Le V.Q."/>
            <person name="Kozlowski J.A."/>
            <person name="Stein L.Y."/>
            <person name="Lim C.K."/>
            <person name="Pommerening-Roser A."/>
            <person name="Martens-Habbena W."/>
            <person name="Stahl D.A."/>
            <person name="Klotz M.G."/>
        </authorList>
    </citation>
    <scope>NUCLEOTIDE SEQUENCE [LARGE SCALE GENOMIC DNA]</scope>
    <source>
        <strain evidence="1 2">APG3</strain>
    </source>
</reference>
<protein>
    <submittedName>
        <fullName evidence="1">Uncharacterized protein</fullName>
    </submittedName>
</protein>
<dbReference type="AlphaFoldDB" id="A0A1W6SRS8"/>
<dbReference type="EMBL" id="CP021106">
    <property type="protein sequence ID" value="ARO88502.1"/>
    <property type="molecule type" value="Genomic_DNA"/>
</dbReference>
<evidence type="ECO:0000313" key="1">
    <source>
        <dbReference type="EMBL" id="ARO88502.1"/>
    </source>
</evidence>
<evidence type="ECO:0000313" key="2">
    <source>
        <dbReference type="Proteomes" id="UP000012179"/>
    </source>
</evidence>
<sequence length="66" mass="7516">MQIHDDPFRAAMHNSQVSQEYRWGWNAHTAQSAALIGSYFRLRAELANDLAPLLMEWVSDATINKA</sequence>
<dbReference type="Proteomes" id="UP000012179">
    <property type="component" value="Chromosome"/>
</dbReference>
<keyword evidence="2" id="KW-1185">Reference proteome</keyword>
<organism evidence="1 2">
    <name type="scientific">Nitrosospira lacus</name>
    <dbReference type="NCBI Taxonomy" id="1288494"/>
    <lineage>
        <taxon>Bacteria</taxon>
        <taxon>Pseudomonadati</taxon>
        <taxon>Pseudomonadota</taxon>
        <taxon>Betaproteobacteria</taxon>
        <taxon>Nitrosomonadales</taxon>
        <taxon>Nitrosomonadaceae</taxon>
        <taxon>Nitrosospira</taxon>
    </lineage>
</organism>
<gene>
    <name evidence="1" type="ORF">EBAPG3_012380</name>
</gene>
<dbReference type="KEGG" id="nlc:EBAPG3_012380"/>